<dbReference type="AlphaFoldDB" id="A0A1I4NAA5"/>
<gene>
    <name evidence="1" type="ORF">SAMN05421863_101411</name>
</gene>
<dbReference type="RefSeq" id="WP_074904811.1">
    <property type="nucleotide sequence ID" value="NZ_FOUB01000014.1"/>
</dbReference>
<dbReference type="OrthoDB" id="9816028at2"/>
<protein>
    <submittedName>
        <fullName evidence="1">Putative transposase</fullName>
    </submittedName>
</protein>
<dbReference type="Proteomes" id="UP000183287">
    <property type="component" value="Unassembled WGS sequence"/>
</dbReference>
<dbReference type="EMBL" id="FOUB01000014">
    <property type="protein sequence ID" value="SFM12502.1"/>
    <property type="molecule type" value="Genomic_DNA"/>
</dbReference>
<accession>A0A1I4NAA5</accession>
<name>A0A1I4NAA5_9PROT</name>
<organism evidence="1 2">
    <name type="scientific">Nitrosomonas communis</name>
    <dbReference type="NCBI Taxonomy" id="44574"/>
    <lineage>
        <taxon>Bacteria</taxon>
        <taxon>Pseudomonadati</taxon>
        <taxon>Pseudomonadota</taxon>
        <taxon>Betaproteobacteria</taxon>
        <taxon>Nitrosomonadales</taxon>
        <taxon>Nitrosomonadaceae</taxon>
        <taxon>Nitrosomonas</taxon>
    </lineage>
</organism>
<reference evidence="2" key="1">
    <citation type="submission" date="2016-10" db="EMBL/GenBank/DDBJ databases">
        <authorList>
            <person name="Varghese N."/>
            <person name="Submissions S."/>
        </authorList>
    </citation>
    <scope>NUCLEOTIDE SEQUENCE [LARGE SCALE GENOMIC DNA]</scope>
    <source>
        <strain evidence="2">Nm44</strain>
    </source>
</reference>
<evidence type="ECO:0000313" key="2">
    <source>
        <dbReference type="Proteomes" id="UP000183287"/>
    </source>
</evidence>
<keyword evidence="2" id="KW-1185">Reference proteome</keyword>
<proteinExistence type="predicted"/>
<sequence length="105" mass="12114">MIEPHGSLSQVRQCQLLNLARSTYYYQPQLISNADLVLLRMMDEQYLKTLKSGSRSYATWFQRQDIMLGRKKASSLMKTLGIVSIAPKPRTSISSKQHKVYLYLT</sequence>
<evidence type="ECO:0000313" key="1">
    <source>
        <dbReference type="EMBL" id="SFM12502.1"/>
    </source>
</evidence>